<protein>
    <submittedName>
        <fullName evidence="3">Uncharacterized protein</fullName>
    </submittedName>
</protein>
<name>A0A835BW70_9POAL</name>
<dbReference type="OrthoDB" id="1862401at2759"/>
<dbReference type="Pfam" id="PF02458">
    <property type="entry name" value="Transferase"/>
    <property type="match status" value="2"/>
</dbReference>
<keyword evidence="2" id="KW-0012">Acyltransferase</keyword>
<dbReference type="InterPro" id="IPR023213">
    <property type="entry name" value="CAT-like_dom_sf"/>
</dbReference>
<dbReference type="InterPro" id="IPR051504">
    <property type="entry name" value="Plant_metabolite_acyltrans"/>
</dbReference>
<reference evidence="3" key="1">
    <citation type="submission" date="2020-07" db="EMBL/GenBank/DDBJ databases">
        <title>Genome sequence and genetic diversity analysis of an under-domesticated orphan crop, white fonio (Digitaria exilis).</title>
        <authorList>
            <person name="Bennetzen J.L."/>
            <person name="Chen S."/>
            <person name="Ma X."/>
            <person name="Wang X."/>
            <person name="Yssel A.E.J."/>
            <person name="Chaluvadi S.R."/>
            <person name="Johnson M."/>
            <person name="Gangashetty P."/>
            <person name="Hamidou F."/>
            <person name="Sanogo M.D."/>
            <person name="Zwaenepoel A."/>
            <person name="Wallace J."/>
            <person name="Van De Peer Y."/>
            <person name="Van Deynze A."/>
        </authorList>
    </citation>
    <scope>NUCLEOTIDE SEQUENCE</scope>
    <source>
        <tissue evidence="3">Leaves</tissue>
    </source>
</reference>
<organism evidence="3 4">
    <name type="scientific">Digitaria exilis</name>
    <dbReference type="NCBI Taxonomy" id="1010633"/>
    <lineage>
        <taxon>Eukaryota</taxon>
        <taxon>Viridiplantae</taxon>
        <taxon>Streptophyta</taxon>
        <taxon>Embryophyta</taxon>
        <taxon>Tracheophyta</taxon>
        <taxon>Spermatophyta</taxon>
        <taxon>Magnoliopsida</taxon>
        <taxon>Liliopsida</taxon>
        <taxon>Poales</taxon>
        <taxon>Poaceae</taxon>
        <taxon>PACMAD clade</taxon>
        <taxon>Panicoideae</taxon>
        <taxon>Panicodae</taxon>
        <taxon>Paniceae</taxon>
        <taxon>Anthephorinae</taxon>
        <taxon>Digitaria</taxon>
    </lineage>
</organism>
<keyword evidence="1" id="KW-0808">Transferase</keyword>
<evidence type="ECO:0000313" key="3">
    <source>
        <dbReference type="EMBL" id="KAF8713032.1"/>
    </source>
</evidence>
<dbReference type="EMBL" id="JACEFO010001742">
    <property type="protein sequence ID" value="KAF8713032.1"/>
    <property type="molecule type" value="Genomic_DNA"/>
</dbReference>
<dbReference type="Gene3D" id="3.30.559.10">
    <property type="entry name" value="Chloramphenicol acetyltransferase-like domain"/>
    <property type="match status" value="2"/>
</dbReference>
<evidence type="ECO:0000256" key="1">
    <source>
        <dbReference type="ARBA" id="ARBA00022679"/>
    </source>
</evidence>
<proteinExistence type="predicted"/>
<accession>A0A835BW70</accession>
<evidence type="ECO:0000313" key="4">
    <source>
        <dbReference type="Proteomes" id="UP000636709"/>
    </source>
</evidence>
<dbReference type="PANTHER" id="PTHR31625">
    <property type="match status" value="1"/>
</dbReference>
<comment type="caution">
    <text evidence="3">The sequence shown here is derived from an EMBL/GenBank/DDBJ whole genome shotgun (WGS) entry which is preliminary data.</text>
</comment>
<keyword evidence="4" id="KW-1185">Reference proteome</keyword>
<evidence type="ECO:0000256" key="2">
    <source>
        <dbReference type="ARBA" id="ARBA00023315"/>
    </source>
</evidence>
<gene>
    <name evidence="3" type="ORF">HU200_028822</name>
</gene>
<sequence length="534" mass="57120">MRIAASAREKLQFSFAATTSTSSLRPTKSGQLTPHRAQVTEELRVAVASTAALPPEPLRLSALDAQWRLLIFSDSDDGGAAGGNTNVPPPFASAVASLRASLAETLTRFPPLAGRIVHLPDTGDAAFDCTAAGVAGGVRFIAAEMIGVDAARLAGEEEHDAEVFRRLVPELDAGELPAETMAAQVTRLRGGMAIGVAVHHAVVDGRSVWRFLEAWAAACRGGGEDDDDDVEPPPTFDRAAIELPSGEELARAVLRKHAPDLPKVRRPISNCSSRAAGDLKYVDCVPLGKAFPECRTTHGKVKPRWTTAAVAGRLVQPNLSRRTFSITARDMQCLKHRIADVSPTGHAATSPSSFIAVASLAWVSFVHAKHRAGNVSPNDEVYLSFFADCRTRLNPPPGDHYFGVCISGCLARVTARDLLAENGVGVAAVLVAEQVRRAMLDPLAGWDWRSTVKEVDKDRVVILSGSNKFSAYEVTDFGWGLPARTELVTMNHDGQVVLVAGKKGGDSDGGMQASVSLHPAHMGMYKSYFLSYFR</sequence>
<dbReference type="AlphaFoldDB" id="A0A835BW70"/>
<dbReference type="SUPFAM" id="SSF52777">
    <property type="entry name" value="CoA-dependent acyltransferases"/>
    <property type="match status" value="1"/>
</dbReference>
<dbReference type="GO" id="GO:0016747">
    <property type="term" value="F:acyltransferase activity, transferring groups other than amino-acyl groups"/>
    <property type="evidence" value="ECO:0007669"/>
    <property type="project" value="UniProtKB-ARBA"/>
</dbReference>
<dbReference type="Proteomes" id="UP000636709">
    <property type="component" value="Unassembled WGS sequence"/>
</dbReference>